<gene>
    <name evidence="5" type="ORF">RF11_00944</name>
</gene>
<dbReference type="SUPFAM" id="SSF46785">
    <property type="entry name" value="Winged helix' DNA-binding domain"/>
    <property type="match status" value="1"/>
</dbReference>
<protein>
    <submittedName>
        <fullName evidence="5">Putative HTH-type transcriptional regulator YtfH</fullName>
    </submittedName>
</protein>
<proteinExistence type="predicted"/>
<keyword evidence="3" id="KW-0804">Transcription</keyword>
<dbReference type="OMA" id="CYWGEDH"/>
<dbReference type="AlphaFoldDB" id="A0A0C2JTU3"/>
<evidence type="ECO:0000259" key="4">
    <source>
        <dbReference type="PROSITE" id="PS51118"/>
    </source>
</evidence>
<dbReference type="Pfam" id="PF01638">
    <property type="entry name" value="HxlR"/>
    <property type="match status" value="1"/>
</dbReference>
<sequence length="128" mass="14670">MEKFNDCFTLDNKEPGNVLREACPAREVLEVLISKWTLLIIHALSDGASRPGDLRRKIQGISEKVLSQNLKELESRHLVTRTVFREVPPKVEYALTELGTSLWQAANELNRWVEQNCHFLIKDTDPSL</sequence>
<dbReference type="InterPro" id="IPR036388">
    <property type="entry name" value="WH-like_DNA-bd_sf"/>
</dbReference>
<evidence type="ECO:0000313" key="6">
    <source>
        <dbReference type="Proteomes" id="UP000031668"/>
    </source>
</evidence>
<dbReference type="InterPro" id="IPR011991">
    <property type="entry name" value="ArsR-like_HTH"/>
</dbReference>
<accession>A0A0C2JTU3</accession>
<dbReference type="InterPro" id="IPR002577">
    <property type="entry name" value="HTH_HxlR"/>
</dbReference>
<dbReference type="Proteomes" id="UP000031668">
    <property type="component" value="Unassembled WGS sequence"/>
</dbReference>
<dbReference type="PANTHER" id="PTHR33204:SF37">
    <property type="entry name" value="HTH-TYPE TRANSCRIPTIONAL REGULATOR YODB"/>
    <property type="match status" value="1"/>
</dbReference>
<name>A0A0C2JTU3_THEKT</name>
<keyword evidence="2" id="KW-0238">DNA-binding</keyword>
<dbReference type="CDD" id="cd00090">
    <property type="entry name" value="HTH_ARSR"/>
    <property type="match status" value="1"/>
</dbReference>
<evidence type="ECO:0000256" key="2">
    <source>
        <dbReference type="ARBA" id="ARBA00023125"/>
    </source>
</evidence>
<dbReference type="OrthoDB" id="10068216at2759"/>
<dbReference type="GO" id="GO:0003677">
    <property type="term" value="F:DNA binding"/>
    <property type="evidence" value="ECO:0007669"/>
    <property type="project" value="UniProtKB-KW"/>
</dbReference>
<organism evidence="5 6">
    <name type="scientific">Thelohanellus kitauei</name>
    <name type="common">Myxosporean</name>
    <dbReference type="NCBI Taxonomy" id="669202"/>
    <lineage>
        <taxon>Eukaryota</taxon>
        <taxon>Metazoa</taxon>
        <taxon>Cnidaria</taxon>
        <taxon>Myxozoa</taxon>
        <taxon>Myxosporea</taxon>
        <taxon>Bivalvulida</taxon>
        <taxon>Platysporina</taxon>
        <taxon>Myxobolidae</taxon>
        <taxon>Thelohanellus</taxon>
    </lineage>
</organism>
<dbReference type="InterPro" id="IPR036390">
    <property type="entry name" value="WH_DNA-bd_sf"/>
</dbReference>
<feature type="domain" description="HTH hxlR-type" evidence="4">
    <location>
        <begin position="23"/>
        <end position="121"/>
    </location>
</feature>
<evidence type="ECO:0000256" key="3">
    <source>
        <dbReference type="ARBA" id="ARBA00023163"/>
    </source>
</evidence>
<keyword evidence="1" id="KW-0805">Transcription regulation</keyword>
<evidence type="ECO:0000256" key="1">
    <source>
        <dbReference type="ARBA" id="ARBA00023015"/>
    </source>
</evidence>
<dbReference type="Gene3D" id="1.10.10.10">
    <property type="entry name" value="Winged helix-like DNA-binding domain superfamily/Winged helix DNA-binding domain"/>
    <property type="match status" value="1"/>
</dbReference>
<dbReference type="PANTHER" id="PTHR33204">
    <property type="entry name" value="TRANSCRIPTIONAL REGULATOR, MARR FAMILY"/>
    <property type="match status" value="1"/>
</dbReference>
<comment type="caution">
    <text evidence="5">The sequence shown here is derived from an EMBL/GenBank/DDBJ whole genome shotgun (WGS) entry which is preliminary data.</text>
</comment>
<reference evidence="5 6" key="1">
    <citation type="journal article" date="2014" name="Genome Biol. Evol.">
        <title>The genome of the myxosporean Thelohanellus kitauei shows adaptations to nutrient acquisition within its fish host.</title>
        <authorList>
            <person name="Yang Y."/>
            <person name="Xiong J."/>
            <person name="Zhou Z."/>
            <person name="Huo F."/>
            <person name="Miao W."/>
            <person name="Ran C."/>
            <person name="Liu Y."/>
            <person name="Zhang J."/>
            <person name="Feng J."/>
            <person name="Wang M."/>
            <person name="Wang M."/>
            <person name="Wang L."/>
            <person name="Yao B."/>
        </authorList>
    </citation>
    <scope>NUCLEOTIDE SEQUENCE [LARGE SCALE GENOMIC DNA]</scope>
    <source>
        <strain evidence="5">Wuqing</strain>
    </source>
</reference>
<evidence type="ECO:0000313" key="5">
    <source>
        <dbReference type="EMBL" id="KII72813.1"/>
    </source>
</evidence>
<keyword evidence="6" id="KW-1185">Reference proteome</keyword>
<dbReference type="PROSITE" id="PS51118">
    <property type="entry name" value="HTH_HXLR"/>
    <property type="match status" value="1"/>
</dbReference>
<dbReference type="EMBL" id="JWZT01001095">
    <property type="protein sequence ID" value="KII72813.1"/>
    <property type="molecule type" value="Genomic_DNA"/>
</dbReference>